<dbReference type="AlphaFoldDB" id="A0A172YKI9"/>
<dbReference type="Gene3D" id="3.10.290.10">
    <property type="entry name" value="RNA-binding S4 domain"/>
    <property type="match status" value="1"/>
</dbReference>
<protein>
    <submittedName>
        <fullName evidence="5">Hemolysin</fullName>
    </submittedName>
</protein>
<dbReference type="GO" id="GO:0003723">
    <property type="term" value="F:RNA binding"/>
    <property type="evidence" value="ECO:0007669"/>
    <property type="project" value="UniProtKB-KW"/>
</dbReference>
<dbReference type="PANTHER" id="PTHR32319">
    <property type="entry name" value="BACTERIAL HEMOLYSIN-LIKE PROTEIN"/>
    <property type="match status" value="1"/>
</dbReference>
<dbReference type="CDD" id="cd00165">
    <property type="entry name" value="S4"/>
    <property type="match status" value="1"/>
</dbReference>
<feature type="domain" description="RNA-binding S4" evidence="4">
    <location>
        <begin position="8"/>
        <end position="78"/>
    </location>
</feature>
<dbReference type="InterPro" id="IPR002877">
    <property type="entry name" value="RNA_MeTrfase_FtsJ_dom"/>
</dbReference>
<organism evidence="5 6">
    <name type="scientific">Halotalea alkalilenta</name>
    <dbReference type="NCBI Taxonomy" id="376489"/>
    <lineage>
        <taxon>Bacteria</taxon>
        <taxon>Pseudomonadati</taxon>
        <taxon>Pseudomonadota</taxon>
        <taxon>Gammaproteobacteria</taxon>
        <taxon>Oceanospirillales</taxon>
        <taxon>Halomonadaceae</taxon>
        <taxon>Halotalea</taxon>
    </lineage>
</organism>
<comment type="similarity">
    <text evidence="2">Belongs to the TlyA family.</text>
</comment>
<dbReference type="Gene3D" id="3.40.50.150">
    <property type="entry name" value="Vaccinia Virus protein VP39"/>
    <property type="match status" value="1"/>
</dbReference>
<evidence type="ECO:0000313" key="6">
    <source>
        <dbReference type="Proteomes" id="UP000077875"/>
    </source>
</evidence>
<keyword evidence="1 3" id="KW-0694">RNA-binding</keyword>
<dbReference type="SUPFAM" id="SSF53335">
    <property type="entry name" value="S-adenosyl-L-methionine-dependent methyltransferases"/>
    <property type="match status" value="1"/>
</dbReference>
<dbReference type="InterPro" id="IPR036986">
    <property type="entry name" value="S4_RNA-bd_sf"/>
</dbReference>
<keyword evidence="6" id="KW-1185">Reference proteome</keyword>
<evidence type="ECO:0000256" key="2">
    <source>
        <dbReference type="ARBA" id="ARBA00029460"/>
    </source>
</evidence>
<reference evidence="5 6" key="1">
    <citation type="submission" date="2016-04" db="EMBL/GenBank/DDBJ databases">
        <title>Complete Genome Sequence of Halotalea alkalilenta IHB B 13600.</title>
        <authorList>
            <person name="Swarnkar M.K."/>
            <person name="Sharma A."/>
            <person name="Kaushal K."/>
            <person name="Soni R."/>
            <person name="Rana S."/>
            <person name="Singh A.K."/>
            <person name="Gulati A."/>
        </authorList>
    </citation>
    <scope>NUCLEOTIDE SEQUENCE [LARGE SCALE GENOMIC DNA]</scope>
    <source>
        <strain evidence="5 6">IHB B 13600</strain>
    </source>
</reference>
<evidence type="ECO:0000256" key="1">
    <source>
        <dbReference type="ARBA" id="ARBA00022884"/>
    </source>
</evidence>
<evidence type="ECO:0000256" key="3">
    <source>
        <dbReference type="PROSITE-ProRule" id="PRU00182"/>
    </source>
</evidence>
<name>A0A172YKI9_9GAMM</name>
<dbReference type="SMART" id="SM00363">
    <property type="entry name" value="S4"/>
    <property type="match status" value="1"/>
</dbReference>
<sequence>MNDAHSPLRLDQLLVELGLARSRTRAQRLIKHGRVTLLGPGGERVVKRPGEKLPRDSRFRLDEDPQERHVSRAGLKLEGLLNSLGIDLEGQILLDVGQSTGGFSDCALRFGAARVIGIEVGHGQLDETLRQDSRVVCLEGVNARALPDARLRELAPEGLNGAMIDVSFISQTLILPELARLLPPNAGLYSLVKPQFELSPAEIDDRGLVRHPRHYAEVERRLRKAAADTGFEVLHWEKSVILGGDGNQEFMMLARRLGHAQEG</sequence>
<dbReference type="GO" id="GO:0008168">
    <property type="term" value="F:methyltransferase activity"/>
    <property type="evidence" value="ECO:0007669"/>
    <property type="project" value="InterPro"/>
</dbReference>
<accession>A0A172YKI9</accession>
<proteinExistence type="inferred from homology"/>
<gene>
    <name evidence="5" type="ORF">A5892_14995</name>
</gene>
<dbReference type="PIRSF" id="PIRSF005578">
    <property type="entry name" value="TlyA"/>
    <property type="match status" value="1"/>
</dbReference>
<dbReference type="SUPFAM" id="SSF55174">
    <property type="entry name" value="Alpha-L RNA-binding motif"/>
    <property type="match status" value="1"/>
</dbReference>
<dbReference type="InterPro" id="IPR004538">
    <property type="entry name" value="Hemolysin_A/TlyA"/>
</dbReference>
<evidence type="ECO:0000313" key="5">
    <source>
        <dbReference type="EMBL" id="ANF59700.1"/>
    </source>
</evidence>
<evidence type="ECO:0000259" key="4">
    <source>
        <dbReference type="SMART" id="SM00363"/>
    </source>
</evidence>
<dbReference type="InterPro" id="IPR047048">
    <property type="entry name" value="TlyA"/>
</dbReference>
<dbReference type="Proteomes" id="UP000077875">
    <property type="component" value="Chromosome"/>
</dbReference>
<dbReference type="KEGG" id="haa:A5892_14995"/>
<dbReference type="Pfam" id="PF01728">
    <property type="entry name" value="FtsJ"/>
    <property type="match status" value="1"/>
</dbReference>
<dbReference type="InterPro" id="IPR029063">
    <property type="entry name" value="SAM-dependent_MTases_sf"/>
</dbReference>
<dbReference type="PANTHER" id="PTHR32319:SF0">
    <property type="entry name" value="BACTERIAL HEMOLYSIN-LIKE PROTEIN"/>
    <property type="match status" value="1"/>
</dbReference>
<dbReference type="EMBL" id="CP015243">
    <property type="protein sequence ID" value="ANF59700.1"/>
    <property type="molecule type" value="Genomic_DNA"/>
</dbReference>
<dbReference type="Pfam" id="PF01479">
    <property type="entry name" value="S4"/>
    <property type="match status" value="1"/>
</dbReference>
<dbReference type="PROSITE" id="PS50889">
    <property type="entry name" value="S4"/>
    <property type="match status" value="1"/>
</dbReference>
<dbReference type="GO" id="GO:0032259">
    <property type="term" value="P:methylation"/>
    <property type="evidence" value="ECO:0007669"/>
    <property type="project" value="InterPro"/>
</dbReference>
<dbReference type="InterPro" id="IPR002942">
    <property type="entry name" value="S4_RNA-bd"/>
</dbReference>
<dbReference type="STRING" id="376489.A5892_14995"/>